<evidence type="ECO:0000313" key="4">
    <source>
        <dbReference type="Ensembl" id="ENSPMEP00000004700.1"/>
    </source>
</evidence>
<evidence type="ECO:0000256" key="1">
    <source>
        <dbReference type="ARBA" id="ARBA00022729"/>
    </source>
</evidence>
<reference evidence="4" key="1">
    <citation type="submission" date="2025-08" db="UniProtKB">
        <authorList>
            <consortium name="Ensembl"/>
        </authorList>
    </citation>
    <scope>IDENTIFICATION</scope>
</reference>
<protein>
    <recommendedName>
        <fullName evidence="3">Ig-like domain-containing protein</fullName>
    </recommendedName>
</protein>
<sequence>MFIRDPASIKPTVIQQPNWSLMFRGEKVTLKCEIIGGGSEWMYLWKELDLLYPPKSSEYMTPPPYSNKYSCSGEVNNRQTQWSDNFSLNVSLNNPRAKLTASDTIIPAGGSVTLTCSDLGEGWKIYWFRQDPDQPIRINKTNGVFIVSDGGVYSCRGGRGDPVFYTENSTEVIIHEIGKLVPFLFVPPSWLRPGASVTLSCKIKPPDAGWRFYWYKAVPHSSKWYEQVYSYELLPGSTSGTEQNSFIVNGPTLTAGFVCRAGRGEPADYTDYSEPKVVWSAGQFFSMP</sequence>
<dbReference type="GO" id="GO:0009897">
    <property type="term" value="C:external side of plasma membrane"/>
    <property type="evidence" value="ECO:0007669"/>
    <property type="project" value="TreeGrafter"/>
</dbReference>
<dbReference type="PANTHER" id="PTHR11481:SF64">
    <property type="entry name" value="FC RECEPTOR-LIKE PROTEIN 4"/>
    <property type="match status" value="1"/>
</dbReference>
<dbReference type="STRING" id="48701.ENSPMEP00000004700"/>
<dbReference type="Gene3D" id="2.60.40.10">
    <property type="entry name" value="Immunoglobulins"/>
    <property type="match status" value="3"/>
</dbReference>
<accession>A0A3B3WPH1</accession>
<dbReference type="Proteomes" id="UP000261480">
    <property type="component" value="Unplaced"/>
</dbReference>
<evidence type="ECO:0000256" key="2">
    <source>
        <dbReference type="ARBA" id="ARBA00023157"/>
    </source>
</evidence>
<evidence type="ECO:0000313" key="5">
    <source>
        <dbReference type="Proteomes" id="UP000261480"/>
    </source>
</evidence>
<keyword evidence="2" id="KW-1015">Disulfide bond</keyword>
<reference evidence="4" key="2">
    <citation type="submission" date="2025-09" db="UniProtKB">
        <authorList>
            <consortium name="Ensembl"/>
        </authorList>
    </citation>
    <scope>IDENTIFICATION</scope>
</reference>
<feature type="domain" description="Ig-like" evidence="3">
    <location>
        <begin position="95"/>
        <end position="156"/>
    </location>
</feature>
<dbReference type="Ensembl" id="ENSPMET00000008735.1">
    <property type="protein sequence ID" value="ENSPMEP00000004700.1"/>
    <property type="gene ID" value="ENSPMEG00000005967.1"/>
</dbReference>
<name>A0A3B3WPH1_9TELE</name>
<dbReference type="GO" id="GO:0004888">
    <property type="term" value="F:transmembrane signaling receptor activity"/>
    <property type="evidence" value="ECO:0007669"/>
    <property type="project" value="TreeGrafter"/>
</dbReference>
<dbReference type="PANTHER" id="PTHR11481">
    <property type="entry name" value="IMMUNOGLOBULIN FC RECEPTOR"/>
    <property type="match status" value="1"/>
</dbReference>
<dbReference type="InterPro" id="IPR003599">
    <property type="entry name" value="Ig_sub"/>
</dbReference>
<keyword evidence="1" id="KW-0732">Signal</keyword>
<dbReference type="AlphaFoldDB" id="A0A3B3WPH1"/>
<dbReference type="PROSITE" id="PS50835">
    <property type="entry name" value="IG_LIKE"/>
    <property type="match status" value="2"/>
</dbReference>
<proteinExistence type="predicted"/>
<keyword evidence="5" id="KW-1185">Reference proteome</keyword>
<dbReference type="SMART" id="SM00409">
    <property type="entry name" value="IG"/>
    <property type="match status" value="3"/>
</dbReference>
<dbReference type="InterPro" id="IPR013783">
    <property type="entry name" value="Ig-like_fold"/>
</dbReference>
<dbReference type="GO" id="GO:0007166">
    <property type="term" value="P:cell surface receptor signaling pathway"/>
    <property type="evidence" value="ECO:0007669"/>
    <property type="project" value="TreeGrafter"/>
</dbReference>
<dbReference type="InterPro" id="IPR050488">
    <property type="entry name" value="Ig_Fc_receptor"/>
</dbReference>
<evidence type="ECO:0000259" key="3">
    <source>
        <dbReference type="PROSITE" id="PS50835"/>
    </source>
</evidence>
<dbReference type="SUPFAM" id="SSF48726">
    <property type="entry name" value="Immunoglobulin"/>
    <property type="match status" value="3"/>
</dbReference>
<dbReference type="InterPro" id="IPR036179">
    <property type="entry name" value="Ig-like_dom_sf"/>
</dbReference>
<dbReference type="GO" id="GO:0006955">
    <property type="term" value="P:immune response"/>
    <property type="evidence" value="ECO:0007669"/>
    <property type="project" value="TreeGrafter"/>
</dbReference>
<feature type="domain" description="Ig-like" evidence="3">
    <location>
        <begin position="182"/>
        <end position="270"/>
    </location>
</feature>
<dbReference type="InterPro" id="IPR007110">
    <property type="entry name" value="Ig-like_dom"/>
</dbReference>
<organism evidence="4 5">
    <name type="scientific">Poecilia mexicana</name>
    <dbReference type="NCBI Taxonomy" id="48701"/>
    <lineage>
        <taxon>Eukaryota</taxon>
        <taxon>Metazoa</taxon>
        <taxon>Chordata</taxon>
        <taxon>Craniata</taxon>
        <taxon>Vertebrata</taxon>
        <taxon>Euteleostomi</taxon>
        <taxon>Actinopterygii</taxon>
        <taxon>Neopterygii</taxon>
        <taxon>Teleostei</taxon>
        <taxon>Neoteleostei</taxon>
        <taxon>Acanthomorphata</taxon>
        <taxon>Ovalentaria</taxon>
        <taxon>Atherinomorphae</taxon>
        <taxon>Cyprinodontiformes</taxon>
        <taxon>Poeciliidae</taxon>
        <taxon>Poeciliinae</taxon>
        <taxon>Poecilia</taxon>
    </lineage>
</organism>